<evidence type="ECO:0000313" key="4">
    <source>
        <dbReference type="EMBL" id="QDU61067.1"/>
    </source>
</evidence>
<dbReference type="Proteomes" id="UP000317093">
    <property type="component" value="Chromosome"/>
</dbReference>
<dbReference type="PROSITE" id="PS50297">
    <property type="entry name" value="ANK_REP_REGION"/>
    <property type="match status" value="1"/>
</dbReference>
<dbReference type="RefSeq" id="WP_419193444.1">
    <property type="nucleotide sequence ID" value="NZ_CP036279.1"/>
</dbReference>
<accession>A0A518B256</accession>
<dbReference type="Gene3D" id="1.25.40.20">
    <property type="entry name" value="Ankyrin repeat-containing domain"/>
    <property type="match status" value="2"/>
</dbReference>
<proteinExistence type="predicted"/>
<dbReference type="PANTHER" id="PTHR24173">
    <property type="entry name" value="ANKYRIN REPEAT CONTAINING"/>
    <property type="match status" value="1"/>
</dbReference>
<name>A0A518B256_9BACT</name>
<evidence type="ECO:0000256" key="1">
    <source>
        <dbReference type="ARBA" id="ARBA00022737"/>
    </source>
</evidence>
<feature type="repeat" description="ANK" evidence="3">
    <location>
        <begin position="150"/>
        <end position="182"/>
    </location>
</feature>
<dbReference type="PROSITE" id="PS50088">
    <property type="entry name" value="ANK_REPEAT"/>
    <property type="match status" value="3"/>
</dbReference>
<feature type="repeat" description="ANK" evidence="3">
    <location>
        <begin position="13"/>
        <end position="45"/>
    </location>
</feature>
<organism evidence="4 5">
    <name type="scientific">Kolteria novifilia</name>
    <dbReference type="NCBI Taxonomy" id="2527975"/>
    <lineage>
        <taxon>Bacteria</taxon>
        <taxon>Pseudomonadati</taxon>
        <taxon>Planctomycetota</taxon>
        <taxon>Planctomycetia</taxon>
        <taxon>Kolteriales</taxon>
        <taxon>Kolteriaceae</taxon>
        <taxon>Kolteria</taxon>
    </lineage>
</organism>
<dbReference type="EMBL" id="CP036279">
    <property type="protein sequence ID" value="QDU61067.1"/>
    <property type="molecule type" value="Genomic_DNA"/>
</dbReference>
<evidence type="ECO:0000313" key="5">
    <source>
        <dbReference type="Proteomes" id="UP000317093"/>
    </source>
</evidence>
<protein>
    <submittedName>
        <fullName evidence="4">Ankyrin repeats (3 copies)</fullName>
    </submittedName>
</protein>
<gene>
    <name evidence="4" type="ORF">Pan216_19200</name>
</gene>
<sequence length="211" mass="21996">MGSKKFHGIAAPSADDAVAIAAARGMVKEFRLLLDDGADINAVSSVTRSTALAGAAELGLTKVVGLLLKFGADLDKPGAYDMTPLMAACSLGKTKGSKVAMQLLEAGADVDYVRNEDEMTALKFAVQECKPEVIQALLDKGAAVDGPPNTSLTALMLAARANNVEALTVLIDNGADPSIPCKLPWAENRTALGLAQLEKRKKAVEYLACIP</sequence>
<dbReference type="Pfam" id="PF12796">
    <property type="entry name" value="Ank_2"/>
    <property type="match status" value="1"/>
</dbReference>
<dbReference type="InterPro" id="IPR036770">
    <property type="entry name" value="Ankyrin_rpt-contain_sf"/>
</dbReference>
<keyword evidence="5" id="KW-1185">Reference proteome</keyword>
<keyword evidence="1" id="KW-0677">Repeat</keyword>
<dbReference type="PANTHER" id="PTHR24173:SF74">
    <property type="entry name" value="ANKYRIN REPEAT DOMAIN-CONTAINING PROTEIN 16"/>
    <property type="match status" value="1"/>
</dbReference>
<evidence type="ECO:0000256" key="2">
    <source>
        <dbReference type="ARBA" id="ARBA00023043"/>
    </source>
</evidence>
<reference evidence="4 5" key="1">
    <citation type="submission" date="2019-02" db="EMBL/GenBank/DDBJ databases">
        <title>Deep-cultivation of Planctomycetes and their phenomic and genomic characterization uncovers novel biology.</title>
        <authorList>
            <person name="Wiegand S."/>
            <person name="Jogler M."/>
            <person name="Boedeker C."/>
            <person name="Pinto D."/>
            <person name="Vollmers J."/>
            <person name="Rivas-Marin E."/>
            <person name="Kohn T."/>
            <person name="Peeters S.H."/>
            <person name="Heuer A."/>
            <person name="Rast P."/>
            <person name="Oberbeckmann S."/>
            <person name="Bunk B."/>
            <person name="Jeske O."/>
            <person name="Meyerdierks A."/>
            <person name="Storesund J.E."/>
            <person name="Kallscheuer N."/>
            <person name="Luecker S."/>
            <person name="Lage O.M."/>
            <person name="Pohl T."/>
            <person name="Merkel B.J."/>
            <person name="Hornburger P."/>
            <person name="Mueller R.-W."/>
            <person name="Bruemmer F."/>
            <person name="Labrenz M."/>
            <person name="Spormann A.M."/>
            <person name="Op den Camp H."/>
            <person name="Overmann J."/>
            <person name="Amann R."/>
            <person name="Jetten M.S.M."/>
            <person name="Mascher T."/>
            <person name="Medema M.H."/>
            <person name="Devos D.P."/>
            <person name="Kaster A.-K."/>
            <person name="Ovreas L."/>
            <person name="Rohde M."/>
            <person name="Galperin M.Y."/>
            <person name="Jogler C."/>
        </authorList>
    </citation>
    <scope>NUCLEOTIDE SEQUENCE [LARGE SCALE GENOMIC DNA]</scope>
    <source>
        <strain evidence="4 5">Pan216</strain>
    </source>
</reference>
<dbReference type="SMART" id="SM00248">
    <property type="entry name" value="ANK"/>
    <property type="match status" value="5"/>
</dbReference>
<dbReference type="AlphaFoldDB" id="A0A518B256"/>
<feature type="repeat" description="ANK" evidence="3">
    <location>
        <begin position="80"/>
        <end position="115"/>
    </location>
</feature>
<dbReference type="SUPFAM" id="SSF48403">
    <property type="entry name" value="Ankyrin repeat"/>
    <property type="match status" value="1"/>
</dbReference>
<dbReference type="KEGG" id="knv:Pan216_19200"/>
<dbReference type="InterPro" id="IPR002110">
    <property type="entry name" value="Ankyrin_rpt"/>
</dbReference>
<evidence type="ECO:0000256" key="3">
    <source>
        <dbReference type="PROSITE-ProRule" id="PRU00023"/>
    </source>
</evidence>
<keyword evidence="2 3" id="KW-0040">ANK repeat</keyword>